<organism evidence="1">
    <name type="scientific">Anguilla anguilla</name>
    <name type="common">European freshwater eel</name>
    <name type="synonym">Muraena anguilla</name>
    <dbReference type="NCBI Taxonomy" id="7936"/>
    <lineage>
        <taxon>Eukaryota</taxon>
        <taxon>Metazoa</taxon>
        <taxon>Chordata</taxon>
        <taxon>Craniata</taxon>
        <taxon>Vertebrata</taxon>
        <taxon>Euteleostomi</taxon>
        <taxon>Actinopterygii</taxon>
        <taxon>Neopterygii</taxon>
        <taxon>Teleostei</taxon>
        <taxon>Anguilliformes</taxon>
        <taxon>Anguillidae</taxon>
        <taxon>Anguilla</taxon>
    </lineage>
</organism>
<accession>A0A0E9W169</accession>
<reference evidence="1" key="1">
    <citation type="submission" date="2014-11" db="EMBL/GenBank/DDBJ databases">
        <authorList>
            <person name="Amaro Gonzalez C."/>
        </authorList>
    </citation>
    <scope>NUCLEOTIDE SEQUENCE</scope>
</reference>
<sequence>MLFLTRSHVNTTHTLTCSYIQYIYI</sequence>
<dbReference type="AlphaFoldDB" id="A0A0E9W169"/>
<proteinExistence type="predicted"/>
<evidence type="ECO:0000313" key="1">
    <source>
        <dbReference type="EMBL" id="JAH84117.1"/>
    </source>
</evidence>
<name>A0A0E9W169_ANGAN</name>
<reference evidence="1" key="2">
    <citation type="journal article" date="2015" name="Fish Shellfish Immunol.">
        <title>Early steps in the European eel (Anguilla anguilla)-Vibrio vulnificus interaction in the gills: Role of the RtxA13 toxin.</title>
        <authorList>
            <person name="Callol A."/>
            <person name="Pajuelo D."/>
            <person name="Ebbesson L."/>
            <person name="Teles M."/>
            <person name="MacKenzie S."/>
            <person name="Amaro C."/>
        </authorList>
    </citation>
    <scope>NUCLEOTIDE SEQUENCE</scope>
</reference>
<protein>
    <submittedName>
        <fullName evidence="1">Uncharacterized protein</fullName>
    </submittedName>
</protein>
<dbReference type="EMBL" id="GBXM01024460">
    <property type="protein sequence ID" value="JAH84117.1"/>
    <property type="molecule type" value="Transcribed_RNA"/>
</dbReference>